<proteinExistence type="predicted"/>
<evidence type="ECO:0000256" key="5">
    <source>
        <dbReference type="SAM" id="Phobius"/>
    </source>
</evidence>
<feature type="transmembrane region" description="Helical" evidence="5">
    <location>
        <begin position="139"/>
        <end position="158"/>
    </location>
</feature>
<organism evidence="7 8">
    <name type="scientific">Hanstruepera neustonica</name>
    <dbReference type="NCBI Taxonomy" id="1445657"/>
    <lineage>
        <taxon>Bacteria</taxon>
        <taxon>Pseudomonadati</taxon>
        <taxon>Bacteroidota</taxon>
        <taxon>Flavobacteriia</taxon>
        <taxon>Flavobacteriales</taxon>
        <taxon>Flavobacteriaceae</taxon>
        <taxon>Hanstruepera</taxon>
    </lineage>
</organism>
<feature type="transmembrane region" description="Helical" evidence="5">
    <location>
        <begin position="322"/>
        <end position="341"/>
    </location>
</feature>
<protein>
    <recommendedName>
        <fullName evidence="6">O-antigen ligase-related domain-containing protein</fullName>
    </recommendedName>
</protein>
<dbReference type="EMBL" id="POWF01000004">
    <property type="protein sequence ID" value="PNQ73031.1"/>
    <property type="molecule type" value="Genomic_DNA"/>
</dbReference>
<keyword evidence="4 5" id="KW-0472">Membrane</keyword>
<evidence type="ECO:0000256" key="3">
    <source>
        <dbReference type="ARBA" id="ARBA00022989"/>
    </source>
</evidence>
<dbReference type="GO" id="GO:0016020">
    <property type="term" value="C:membrane"/>
    <property type="evidence" value="ECO:0007669"/>
    <property type="project" value="UniProtKB-SubCell"/>
</dbReference>
<comment type="subcellular location">
    <subcellularLocation>
        <location evidence="1">Membrane</location>
        <topology evidence="1">Multi-pass membrane protein</topology>
    </subcellularLocation>
</comment>
<reference evidence="7 8" key="1">
    <citation type="submission" date="2018-01" db="EMBL/GenBank/DDBJ databases">
        <title>The draft genome of Hanstruepera neustonica JCM19743.</title>
        <authorList>
            <person name="He R.-H."/>
            <person name="Du Z.-J."/>
        </authorList>
    </citation>
    <scope>NUCLEOTIDE SEQUENCE [LARGE SCALE GENOMIC DNA]</scope>
    <source>
        <strain evidence="7 8">JCM19743</strain>
    </source>
</reference>
<evidence type="ECO:0000256" key="4">
    <source>
        <dbReference type="ARBA" id="ARBA00023136"/>
    </source>
</evidence>
<dbReference type="InterPro" id="IPR051533">
    <property type="entry name" value="WaaL-like"/>
</dbReference>
<name>A0A2K1DYD6_9FLAO</name>
<feature type="transmembrane region" description="Helical" evidence="5">
    <location>
        <begin position="197"/>
        <end position="216"/>
    </location>
</feature>
<keyword evidence="8" id="KW-1185">Reference proteome</keyword>
<dbReference type="PANTHER" id="PTHR37422:SF17">
    <property type="entry name" value="O-ANTIGEN LIGASE"/>
    <property type="match status" value="1"/>
</dbReference>
<evidence type="ECO:0000256" key="1">
    <source>
        <dbReference type="ARBA" id="ARBA00004141"/>
    </source>
</evidence>
<dbReference type="OrthoDB" id="695378at2"/>
<sequence length="368" mass="41595">MKILKYILLILILLNIPTFSIANISSGLGSATSMLLLLCVIVFYFFEEKLRPVVPLVVLGLSYYMISSLSYTENTSEFLKDLIRYFIFILGIRKLASLTSKQEVCYILLIGAISIIINALFFSNAFGRYSGFYINPNKAGFVCIIGFALTFSIKQKGIKLAAQFLFAIAGLMTLSRSFILLFLLVNIISIIIDKKNIFTLISGVIALVLILSLSSIKLNTDRFNALKSIFSDNVDTTTITKETRDETWANYMEGIITNPVFGQGYKKLHGKPKGYYNNVDVGVHNSFLMIIGEAGIIPFIIVVVLYISMLIRSFMIFNQEPLYLIISILLLSYLMVSHNYFDNFLLLFMTVWLYDKIKSQNELLLNTV</sequence>
<evidence type="ECO:0000313" key="8">
    <source>
        <dbReference type="Proteomes" id="UP000236641"/>
    </source>
</evidence>
<evidence type="ECO:0000256" key="2">
    <source>
        <dbReference type="ARBA" id="ARBA00022692"/>
    </source>
</evidence>
<feature type="transmembrane region" description="Helical" evidence="5">
    <location>
        <begin position="287"/>
        <end position="310"/>
    </location>
</feature>
<dbReference type="Pfam" id="PF04932">
    <property type="entry name" value="Wzy_C"/>
    <property type="match status" value="1"/>
</dbReference>
<evidence type="ECO:0000259" key="6">
    <source>
        <dbReference type="Pfam" id="PF04932"/>
    </source>
</evidence>
<evidence type="ECO:0000313" key="7">
    <source>
        <dbReference type="EMBL" id="PNQ73031.1"/>
    </source>
</evidence>
<feature type="transmembrane region" description="Helical" evidence="5">
    <location>
        <begin position="7"/>
        <end position="24"/>
    </location>
</feature>
<keyword evidence="2 5" id="KW-0812">Transmembrane</keyword>
<dbReference type="InterPro" id="IPR007016">
    <property type="entry name" value="O-antigen_ligase-rel_domated"/>
</dbReference>
<comment type="caution">
    <text evidence="7">The sequence shown here is derived from an EMBL/GenBank/DDBJ whole genome shotgun (WGS) entry which is preliminary data.</text>
</comment>
<gene>
    <name evidence="7" type="ORF">C1T31_08530</name>
</gene>
<accession>A0A2K1DYD6</accession>
<feature type="transmembrane region" description="Helical" evidence="5">
    <location>
        <begin position="53"/>
        <end position="71"/>
    </location>
</feature>
<feature type="domain" description="O-antigen ligase-related" evidence="6">
    <location>
        <begin position="164"/>
        <end position="302"/>
    </location>
</feature>
<dbReference type="Proteomes" id="UP000236641">
    <property type="component" value="Unassembled WGS sequence"/>
</dbReference>
<feature type="transmembrane region" description="Helical" evidence="5">
    <location>
        <begin position="30"/>
        <end position="46"/>
    </location>
</feature>
<feature type="transmembrane region" description="Helical" evidence="5">
    <location>
        <begin position="106"/>
        <end position="127"/>
    </location>
</feature>
<dbReference type="RefSeq" id="WP_103052070.1">
    <property type="nucleotide sequence ID" value="NZ_POWF01000004.1"/>
</dbReference>
<dbReference type="PANTHER" id="PTHR37422">
    <property type="entry name" value="TEICHURONIC ACID BIOSYNTHESIS PROTEIN TUAE"/>
    <property type="match status" value="1"/>
</dbReference>
<keyword evidence="3 5" id="KW-1133">Transmembrane helix</keyword>
<dbReference type="AlphaFoldDB" id="A0A2K1DYD6"/>
<feature type="transmembrane region" description="Helical" evidence="5">
    <location>
        <begin position="164"/>
        <end position="185"/>
    </location>
</feature>